<keyword evidence="4" id="KW-1185">Reference proteome</keyword>
<feature type="signal peptide" evidence="2">
    <location>
        <begin position="1"/>
        <end position="16"/>
    </location>
</feature>
<reference evidence="3 4" key="1">
    <citation type="journal article" date="2020" name="Nature">
        <title>Six reference-quality genomes reveal evolution of bat adaptations.</title>
        <authorList>
            <person name="Jebb D."/>
            <person name="Huang Z."/>
            <person name="Pippel M."/>
            <person name="Hughes G.M."/>
            <person name="Lavrichenko K."/>
            <person name="Devanna P."/>
            <person name="Winkler S."/>
            <person name="Jermiin L.S."/>
            <person name="Skirmuntt E.C."/>
            <person name="Katzourakis A."/>
            <person name="Burkitt-Gray L."/>
            <person name="Ray D.A."/>
            <person name="Sullivan K.A.M."/>
            <person name="Roscito J.G."/>
            <person name="Kirilenko B.M."/>
            <person name="Davalos L.M."/>
            <person name="Corthals A.P."/>
            <person name="Power M.L."/>
            <person name="Jones G."/>
            <person name="Ransome R.D."/>
            <person name="Dechmann D.K.N."/>
            <person name="Locatelli A.G."/>
            <person name="Puechmaille S.J."/>
            <person name="Fedrigo O."/>
            <person name="Jarvis E.D."/>
            <person name="Hiller M."/>
            <person name="Vernes S.C."/>
            <person name="Myers E.W."/>
            <person name="Teeling E.C."/>
        </authorList>
    </citation>
    <scope>NUCLEOTIDE SEQUENCE [LARGE SCALE GENOMIC DNA]</scope>
    <source>
        <strain evidence="3">MRouAeg1</strain>
        <tissue evidence="3">Muscle</tissue>
    </source>
</reference>
<protein>
    <submittedName>
        <fullName evidence="3">Uncharacterized protein</fullName>
    </submittedName>
</protein>
<evidence type="ECO:0000256" key="2">
    <source>
        <dbReference type="SAM" id="SignalP"/>
    </source>
</evidence>
<gene>
    <name evidence="3" type="ORF">HJG63_008479</name>
</gene>
<comment type="caution">
    <text evidence="3">The sequence shown here is derived from an EMBL/GenBank/DDBJ whole genome shotgun (WGS) entry which is preliminary data.</text>
</comment>
<name>A0A7J8DHX1_ROUAE</name>
<dbReference type="AlphaFoldDB" id="A0A7J8DHX1"/>
<feature type="chain" id="PRO_5029521436" evidence="2">
    <location>
        <begin position="17"/>
        <end position="394"/>
    </location>
</feature>
<keyword evidence="2" id="KW-0732">Signal</keyword>
<evidence type="ECO:0000313" key="4">
    <source>
        <dbReference type="Proteomes" id="UP000593571"/>
    </source>
</evidence>
<feature type="region of interest" description="Disordered" evidence="1">
    <location>
        <begin position="72"/>
        <end position="123"/>
    </location>
</feature>
<feature type="compositionally biased region" description="Low complexity" evidence="1">
    <location>
        <begin position="372"/>
        <end position="394"/>
    </location>
</feature>
<proteinExistence type="predicted"/>
<dbReference type="Proteomes" id="UP000593571">
    <property type="component" value="Unassembled WGS sequence"/>
</dbReference>
<sequence length="394" mass="41631">MAAESWFFVLAQTALGFGDGRLPGVRWVMHGQRGSRQLVCQQHHGLQSYRPGRPWRWAPQTVVCACPPPPPALARSASARDSTRPAREAQATPCPGRWGGGPPRPEESQGGGREPAEVSGVHSCGARCRPGEEACRLNAAPSSFSLRGHGPASPPTRDLGHLAAPESAMGRRLRPGLRTRGRCSGEGGQENREASWRMWRLTPQSGPSLWAGLSLLPGAMASVCARQKAHWAYVRSSPLPLTPSITLGPASRPLPWQLLYQMSPHPPPAPPLQPQVQLRPPRTLEAPRMEGHGQERWEALSWATSRLHRVGASGRVLQTGEMPSLAGARGPGAGALLGACSPSGLNPGRKAGLLPSPYLEENTEAEGGGGACTAHLPGAPSLPGAPPRSSAHPP</sequence>
<dbReference type="EMBL" id="JACASE010000012">
    <property type="protein sequence ID" value="KAF6422635.1"/>
    <property type="molecule type" value="Genomic_DNA"/>
</dbReference>
<feature type="region of interest" description="Disordered" evidence="1">
    <location>
        <begin position="143"/>
        <end position="169"/>
    </location>
</feature>
<feature type="region of interest" description="Disordered" evidence="1">
    <location>
        <begin position="360"/>
        <end position="394"/>
    </location>
</feature>
<evidence type="ECO:0000313" key="3">
    <source>
        <dbReference type="EMBL" id="KAF6422635.1"/>
    </source>
</evidence>
<accession>A0A7J8DHX1</accession>
<evidence type="ECO:0000256" key="1">
    <source>
        <dbReference type="SAM" id="MobiDB-lite"/>
    </source>
</evidence>
<organism evidence="3 4">
    <name type="scientific">Rousettus aegyptiacus</name>
    <name type="common">Egyptian fruit bat</name>
    <name type="synonym">Pteropus aegyptiacus</name>
    <dbReference type="NCBI Taxonomy" id="9407"/>
    <lineage>
        <taxon>Eukaryota</taxon>
        <taxon>Metazoa</taxon>
        <taxon>Chordata</taxon>
        <taxon>Craniata</taxon>
        <taxon>Vertebrata</taxon>
        <taxon>Euteleostomi</taxon>
        <taxon>Mammalia</taxon>
        <taxon>Eutheria</taxon>
        <taxon>Laurasiatheria</taxon>
        <taxon>Chiroptera</taxon>
        <taxon>Yinpterochiroptera</taxon>
        <taxon>Pteropodoidea</taxon>
        <taxon>Pteropodidae</taxon>
        <taxon>Rousettinae</taxon>
        <taxon>Rousettus</taxon>
    </lineage>
</organism>